<reference evidence="3" key="1">
    <citation type="submission" date="2016-06" db="UniProtKB">
        <authorList>
            <consortium name="WormBaseParasite"/>
        </authorList>
    </citation>
    <scope>IDENTIFICATION</scope>
</reference>
<protein>
    <submittedName>
        <fullName evidence="1 3">Uncharacterized protein</fullName>
    </submittedName>
</protein>
<dbReference type="Proteomes" id="UP000275846">
    <property type="component" value="Unassembled WGS sequence"/>
</dbReference>
<dbReference type="EMBL" id="UYSU01043860">
    <property type="protein sequence ID" value="VDM04574.1"/>
    <property type="molecule type" value="Genomic_DNA"/>
</dbReference>
<evidence type="ECO:0000313" key="2">
    <source>
        <dbReference type="Proteomes" id="UP000275846"/>
    </source>
</evidence>
<dbReference type="AlphaFoldDB" id="A0A183TNZ0"/>
<dbReference type="OrthoDB" id="10319544at2759"/>
<dbReference type="WBParaSite" id="SSLN_0001887101-mRNA-1">
    <property type="protein sequence ID" value="SSLN_0001887101-mRNA-1"/>
    <property type="gene ID" value="SSLN_0001887101"/>
</dbReference>
<gene>
    <name evidence="1" type="ORF">SSLN_LOCUS18188</name>
</gene>
<organism evidence="3">
    <name type="scientific">Schistocephalus solidus</name>
    <name type="common">Tapeworm</name>
    <dbReference type="NCBI Taxonomy" id="70667"/>
    <lineage>
        <taxon>Eukaryota</taxon>
        <taxon>Metazoa</taxon>
        <taxon>Spiralia</taxon>
        <taxon>Lophotrochozoa</taxon>
        <taxon>Platyhelminthes</taxon>
        <taxon>Cestoda</taxon>
        <taxon>Eucestoda</taxon>
        <taxon>Diphyllobothriidea</taxon>
        <taxon>Diphyllobothriidae</taxon>
        <taxon>Schistocephalus</taxon>
    </lineage>
</organism>
<keyword evidence="2" id="KW-1185">Reference proteome</keyword>
<accession>A0A183TNZ0</accession>
<evidence type="ECO:0000313" key="1">
    <source>
        <dbReference type="EMBL" id="VDM04574.1"/>
    </source>
</evidence>
<name>A0A183TNZ0_SCHSO</name>
<evidence type="ECO:0000313" key="3">
    <source>
        <dbReference type="WBParaSite" id="SSLN_0001887101-mRNA-1"/>
    </source>
</evidence>
<reference evidence="1 2" key="2">
    <citation type="submission" date="2018-11" db="EMBL/GenBank/DDBJ databases">
        <authorList>
            <consortium name="Pathogen Informatics"/>
        </authorList>
    </citation>
    <scope>NUCLEOTIDE SEQUENCE [LARGE SCALE GENOMIC DNA]</scope>
    <source>
        <strain evidence="1 2">NST_G2</strain>
    </source>
</reference>
<proteinExistence type="predicted"/>
<sequence>MIQGLLQDCHSRLHKYRLRIDEERTRWCEFIGDHVHLPQQRVAEQTGERRAIREAALEKTFRKLPRPKSLQNDKLVHNLSSKELTEEQMQVLRHEASFNTADAKPVNMVVAVESILSQKEATDETKKHI</sequence>